<dbReference type="InterPro" id="IPR008972">
    <property type="entry name" value="Cupredoxin"/>
</dbReference>
<dbReference type="RefSeq" id="WP_336435688.1">
    <property type="nucleotide sequence ID" value="NZ_JBAWKS010000001.1"/>
</dbReference>
<gene>
    <name evidence="2" type="ORF">WAE96_12755</name>
</gene>
<evidence type="ECO:0000256" key="1">
    <source>
        <dbReference type="SAM" id="SignalP"/>
    </source>
</evidence>
<feature type="signal peptide" evidence="1">
    <location>
        <begin position="1"/>
        <end position="22"/>
    </location>
</feature>
<reference evidence="2 3" key="1">
    <citation type="submission" date="2023-12" db="EMBL/GenBank/DDBJ databases">
        <title>Friends and Foes: Symbiotic and Algicidal bacterial influence on Karenia brevis blooms.</title>
        <authorList>
            <person name="Fei C."/>
            <person name="Mohamed A.R."/>
            <person name="Booker A."/>
            <person name="Arshad M."/>
            <person name="Klass S."/>
            <person name="Ahn S."/>
            <person name="Gilbert P.M."/>
            <person name="Heil C.A."/>
            <person name="Martinez J.M."/>
            <person name="Amin S.A."/>
        </authorList>
    </citation>
    <scope>NUCLEOTIDE SEQUENCE [LARGE SCALE GENOMIC DNA]</scope>
    <source>
        <strain evidence="2 3">CE15</strain>
    </source>
</reference>
<protein>
    <submittedName>
        <fullName evidence="2">Methylamine utilization protein</fullName>
    </submittedName>
</protein>
<dbReference type="CDD" id="cd04221">
    <property type="entry name" value="MauL"/>
    <property type="match status" value="1"/>
</dbReference>
<keyword evidence="3" id="KW-1185">Reference proteome</keyword>
<evidence type="ECO:0000313" key="2">
    <source>
        <dbReference type="EMBL" id="MEI4550532.1"/>
    </source>
</evidence>
<dbReference type="Proteomes" id="UP001382455">
    <property type="component" value="Unassembled WGS sequence"/>
</dbReference>
<dbReference type="SUPFAM" id="SSF49503">
    <property type="entry name" value="Cupredoxins"/>
    <property type="match status" value="1"/>
</dbReference>
<feature type="chain" id="PRO_5046591586" evidence="1">
    <location>
        <begin position="23"/>
        <end position="217"/>
    </location>
</feature>
<comment type="caution">
    <text evidence="2">The sequence shown here is derived from an EMBL/GenBank/DDBJ whole genome shotgun (WGS) entry which is preliminary data.</text>
</comment>
<accession>A0ABU8EU81</accession>
<keyword evidence="1" id="KW-0732">Signal</keyword>
<organism evidence="2 3">
    <name type="scientific">Pseudoalteromonas spongiae</name>
    <dbReference type="NCBI Taxonomy" id="298657"/>
    <lineage>
        <taxon>Bacteria</taxon>
        <taxon>Pseudomonadati</taxon>
        <taxon>Pseudomonadota</taxon>
        <taxon>Gammaproteobacteria</taxon>
        <taxon>Alteromonadales</taxon>
        <taxon>Pseudoalteromonadaceae</taxon>
        <taxon>Pseudoalteromonas</taxon>
    </lineage>
</organism>
<dbReference type="InterPro" id="IPR034242">
    <property type="entry name" value="MauL"/>
</dbReference>
<dbReference type="EMBL" id="JBAWKS010000001">
    <property type="protein sequence ID" value="MEI4550532.1"/>
    <property type="molecule type" value="Genomic_DNA"/>
</dbReference>
<evidence type="ECO:0000313" key="3">
    <source>
        <dbReference type="Proteomes" id="UP001382455"/>
    </source>
</evidence>
<sequence>MLALIKHCFLVVTLLFSFHISATISLQITDQNDQALEHAIIEVEVLAPAPQSNSKKTLVMDQVNKAFDPHVLAVPINSYVSFPNSDDIRHHVYSFSKAKPFELKLYAGQPKSPIIFENTGVVVLGCNIHDAMVGYIYVHNNNRTYISGTKGEAIIDLAPFEIKKAWLWHPRNAKGVNHKQVIDLTKLKQAKGAIKLALTVSPAKATGSFQDVFKTAH</sequence>
<name>A0ABU8EU81_9GAMM</name>
<proteinExistence type="predicted"/>
<dbReference type="Gene3D" id="2.60.40.420">
    <property type="entry name" value="Cupredoxins - blue copper proteins"/>
    <property type="match status" value="1"/>
</dbReference>